<evidence type="ECO:0000313" key="3">
    <source>
        <dbReference type="Proteomes" id="UP000747399"/>
    </source>
</evidence>
<proteinExistence type="predicted"/>
<dbReference type="AlphaFoldDB" id="A0A8J4AS91"/>
<dbReference type="EMBL" id="BNCO01000003">
    <property type="protein sequence ID" value="GIL46447.1"/>
    <property type="molecule type" value="Genomic_DNA"/>
</dbReference>
<evidence type="ECO:0000256" key="1">
    <source>
        <dbReference type="SAM" id="MobiDB-lite"/>
    </source>
</evidence>
<keyword evidence="3" id="KW-1185">Reference proteome</keyword>
<accession>A0A8J4AS91</accession>
<dbReference type="PROSITE" id="PS51257">
    <property type="entry name" value="PROKAR_LIPOPROTEIN"/>
    <property type="match status" value="1"/>
</dbReference>
<protein>
    <submittedName>
        <fullName evidence="2">Uncharacterized protein</fullName>
    </submittedName>
</protein>
<evidence type="ECO:0000313" key="2">
    <source>
        <dbReference type="EMBL" id="GIL46447.1"/>
    </source>
</evidence>
<feature type="region of interest" description="Disordered" evidence="1">
    <location>
        <begin position="119"/>
        <end position="140"/>
    </location>
</feature>
<gene>
    <name evidence="2" type="ORF">Vafri_3443</name>
</gene>
<reference evidence="2" key="1">
    <citation type="journal article" date="2021" name="Proc. Natl. Acad. Sci. U.S.A.">
        <title>Three genomes in the algal genus Volvox reveal the fate of a haploid sex-determining region after a transition to homothallism.</title>
        <authorList>
            <person name="Yamamoto K."/>
            <person name="Hamaji T."/>
            <person name="Kawai-Toyooka H."/>
            <person name="Matsuzaki R."/>
            <person name="Takahashi F."/>
            <person name="Nishimura Y."/>
            <person name="Kawachi M."/>
            <person name="Noguchi H."/>
            <person name="Minakuchi Y."/>
            <person name="Umen J.G."/>
            <person name="Toyoda A."/>
            <person name="Nozaki H."/>
        </authorList>
    </citation>
    <scope>NUCLEOTIDE SEQUENCE</scope>
    <source>
        <strain evidence="2">NIES-3780</strain>
    </source>
</reference>
<name>A0A8J4AS91_9CHLO</name>
<comment type="caution">
    <text evidence="2">The sequence shown here is derived from an EMBL/GenBank/DDBJ whole genome shotgun (WGS) entry which is preliminary data.</text>
</comment>
<organism evidence="2 3">
    <name type="scientific">Volvox africanus</name>
    <dbReference type="NCBI Taxonomy" id="51714"/>
    <lineage>
        <taxon>Eukaryota</taxon>
        <taxon>Viridiplantae</taxon>
        <taxon>Chlorophyta</taxon>
        <taxon>core chlorophytes</taxon>
        <taxon>Chlorophyceae</taxon>
        <taxon>CS clade</taxon>
        <taxon>Chlamydomonadales</taxon>
        <taxon>Volvocaceae</taxon>
        <taxon>Volvox</taxon>
    </lineage>
</organism>
<sequence>MKSCCTLMASPQFTPVFLSACESPNLEIAFLLMPIQPASVGISPGHLRLVTVSLIASLPVDPPGPPSRLMYPLSDVGGDPGLRLFGTSRVGGFGGSHGAGSWHMADLGPTEVSVQVADSAEDRRGSNGFGTTGRQGMSAS</sequence>
<dbReference type="Proteomes" id="UP000747399">
    <property type="component" value="Unassembled WGS sequence"/>
</dbReference>